<dbReference type="EMBL" id="FQTY01000020">
    <property type="protein sequence ID" value="SHF10737.1"/>
    <property type="molecule type" value="Genomic_DNA"/>
</dbReference>
<feature type="region of interest" description="Disordered" evidence="1">
    <location>
        <begin position="41"/>
        <end position="66"/>
    </location>
</feature>
<feature type="chain" id="PRO_5009908514" evidence="2">
    <location>
        <begin position="25"/>
        <end position="198"/>
    </location>
</feature>
<dbReference type="STRING" id="1123404.SAMN02745784_02830"/>
<gene>
    <name evidence="3" type="ORF">SAMN02745784_02830</name>
</gene>
<reference evidence="4" key="1">
    <citation type="submission" date="2016-11" db="EMBL/GenBank/DDBJ databases">
        <authorList>
            <person name="Varghese N."/>
            <person name="Submissions S."/>
        </authorList>
    </citation>
    <scope>NUCLEOTIDE SEQUENCE [LARGE SCALE GENOMIC DNA]</scope>
    <source>
        <strain evidence="4">DSM 18095</strain>
    </source>
</reference>
<evidence type="ECO:0000256" key="2">
    <source>
        <dbReference type="SAM" id="SignalP"/>
    </source>
</evidence>
<evidence type="ECO:0000313" key="3">
    <source>
        <dbReference type="EMBL" id="SHF10737.1"/>
    </source>
</evidence>
<feature type="signal peptide" evidence="2">
    <location>
        <begin position="1"/>
        <end position="24"/>
    </location>
</feature>
<accession>A0A1M4YYW0</accession>
<dbReference type="AlphaFoldDB" id="A0A1M4YYW0"/>
<dbReference type="RefSeq" id="WP_072977461.1">
    <property type="nucleotide sequence ID" value="NZ_FQTY01000020.1"/>
</dbReference>
<name>A0A1M4YYW0_9FIRM</name>
<protein>
    <submittedName>
        <fullName evidence="3">Uncharacterized protein</fullName>
    </submittedName>
</protein>
<dbReference type="GeneID" id="90996615"/>
<evidence type="ECO:0000313" key="4">
    <source>
        <dbReference type="Proteomes" id="UP000184114"/>
    </source>
</evidence>
<sequence length="198" mass="21988">MWKKTLASLFIGTSIIAISSTALANPTNTVNTIKVEQTTKPEQLPKVEQTPKVEQSTETKQLTKADQKNDISKYQVINPEKDAYSTEDKVIFINGKAPSGTSIVIKVYGTTDLTRKSFNLLKLPTKNDYIEVFNETVKAGNMGFFDKQLDLVTGINKIIIDFGVDGVPTVEKIVYVKIPEMGAETKEVKLTDMIQILK</sequence>
<evidence type="ECO:0000256" key="1">
    <source>
        <dbReference type="SAM" id="MobiDB-lite"/>
    </source>
</evidence>
<organism evidence="3 4">
    <name type="scientific">Tissierella praeacuta DSM 18095</name>
    <dbReference type="NCBI Taxonomy" id="1123404"/>
    <lineage>
        <taxon>Bacteria</taxon>
        <taxon>Bacillati</taxon>
        <taxon>Bacillota</taxon>
        <taxon>Tissierellia</taxon>
        <taxon>Tissierellales</taxon>
        <taxon>Tissierellaceae</taxon>
        <taxon>Tissierella</taxon>
    </lineage>
</organism>
<keyword evidence="4" id="KW-1185">Reference proteome</keyword>
<keyword evidence="2" id="KW-0732">Signal</keyword>
<dbReference type="Proteomes" id="UP000184114">
    <property type="component" value="Unassembled WGS sequence"/>
</dbReference>
<proteinExistence type="predicted"/>